<dbReference type="EnsemblPlants" id="KQL09000">
    <property type="protein sequence ID" value="KQL09000"/>
    <property type="gene ID" value="SETIT_008009mg"/>
</dbReference>
<feature type="compositionally biased region" description="Low complexity" evidence="1">
    <location>
        <begin position="156"/>
        <end position="171"/>
    </location>
</feature>
<dbReference type="InParanoid" id="K3Y1E4"/>
<dbReference type="STRING" id="4555.K3Y1E4"/>
<name>K3Y1E4_SETIT</name>
<feature type="domain" description="Myb/SANT-like" evidence="2">
    <location>
        <begin position="79"/>
        <end position="149"/>
    </location>
</feature>
<feature type="compositionally biased region" description="Basic and acidic residues" evidence="1">
    <location>
        <begin position="234"/>
        <end position="248"/>
    </location>
</feature>
<feature type="region of interest" description="Disordered" evidence="1">
    <location>
        <begin position="149"/>
        <end position="177"/>
    </location>
</feature>
<reference evidence="3" key="2">
    <citation type="submission" date="2018-08" db="UniProtKB">
        <authorList>
            <consortium name="EnsemblPlants"/>
        </authorList>
    </citation>
    <scope>IDENTIFICATION</scope>
    <source>
        <strain evidence="3">Yugu1</strain>
    </source>
</reference>
<organism evidence="3 4">
    <name type="scientific">Setaria italica</name>
    <name type="common">Foxtail millet</name>
    <name type="synonym">Panicum italicum</name>
    <dbReference type="NCBI Taxonomy" id="4555"/>
    <lineage>
        <taxon>Eukaryota</taxon>
        <taxon>Viridiplantae</taxon>
        <taxon>Streptophyta</taxon>
        <taxon>Embryophyta</taxon>
        <taxon>Tracheophyta</taxon>
        <taxon>Spermatophyta</taxon>
        <taxon>Magnoliopsida</taxon>
        <taxon>Liliopsida</taxon>
        <taxon>Poales</taxon>
        <taxon>Poaceae</taxon>
        <taxon>PACMAD clade</taxon>
        <taxon>Panicoideae</taxon>
        <taxon>Panicodae</taxon>
        <taxon>Paniceae</taxon>
        <taxon>Cenchrinae</taxon>
        <taxon>Setaria</taxon>
    </lineage>
</organism>
<evidence type="ECO:0000313" key="3">
    <source>
        <dbReference type="EnsemblPlants" id="KQL09000"/>
    </source>
</evidence>
<dbReference type="Gramene" id="KQL09000">
    <property type="protein sequence ID" value="KQL09000"/>
    <property type="gene ID" value="SETIT_008009mg"/>
</dbReference>
<feature type="region of interest" description="Disordered" evidence="1">
    <location>
        <begin position="202"/>
        <end position="249"/>
    </location>
</feature>
<dbReference type="Proteomes" id="UP000004995">
    <property type="component" value="Unassembled WGS sequence"/>
</dbReference>
<keyword evidence="4" id="KW-1185">Reference proteome</keyword>
<evidence type="ECO:0000313" key="4">
    <source>
        <dbReference type="Proteomes" id="UP000004995"/>
    </source>
</evidence>
<dbReference type="Pfam" id="PF12776">
    <property type="entry name" value="Myb_DNA-bind_3"/>
    <property type="match status" value="1"/>
</dbReference>
<sequence>MMKLAHQNLKSFFCARDCIFNLLDFFHSLFLVFSPLQATDTSLLAGQSRGSTNGAHTGIVIDFIVLSPTGVPKNQFNWSNRCLTKLGWKNVYSSFRAQTGLHLGSKQLQNKLNNLRRTFLSWMALQKQSGLGRDTQTGGVSVDATYWEEDEEDTTGGDAPPRSQPSSQPTSVKPPPFLDELFELFGHEPQDRGTLLTAGGIRETTPSVGTEGSAADLDQDPPPASSARAMSKRSAREFSMDSPTKKEVTTWSSTSGSYLRVWQRGACNVHAVPMNKWFVVCSSLKKMVYRRGLRFTARLYIYVLRARSIGRC</sequence>
<dbReference type="AlphaFoldDB" id="K3Y1E4"/>
<dbReference type="InterPro" id="IPR024752">
    <property type="entry name" value="Myb/SANT-like_dom"/>
</dbReference>
<evidence type="ECO:0000256" key="1">
    <source>
        <dbReference type="SAM" id="MobiDB-lite"/>
    </source>
</evidence>
<dbReference type="EMBL" id="AGNK02002175">
    <property type="status" value="NOT_ANNOTATED_CDS"/>
    <property type="molecule type" value="Genomic_DNA"/>
</dbReference>
<dbReference type="HOGENOM" id="CLU_892550_0_0_1"/>
<reference evidence="4" key="1">
    <citation type="journal article" date="2012" name="Nat. Biotechnol.">
        <title>Reference genome sequence of the model plant Setaria.</title>
        <authorList>
            <person name="Bennetzen J.L."/>
            <person name="Schmutz J."/>
            <person name="Wang H."/>
            <person name="Percifield R."/>
            <person name="Hawkins J."/>
            <person name="Pontaroli A.C."/>
            <person name="Estep M."/>
            <person name="Feng L."/>
            <person name="Vaughn J.N."/>
            <person name="Grimwood J."/>
            <person name="Jenkins J."/>
            <person name="Barry K."/>
            <person name="Lindquist E."/>
            <person name="Hellsten U."/>
            <person name="Deshpande S."/>
            <person name="Wang X."/>
            <person name="Wu X."/>
            <person name="Mitros T."/>
            <person name="Triplett J."/>
            <person name="Yang X."/>
            <person name="Ye C.Y."/>
            <person name="Mauro-Herrera M."/>
            <person name="Wang L."/>
            <person name="Li P."/>
            <person name="Sharma M."/>
            <person name="Sharma R."/>
            <person name="Ronald P.C."/>
            <person name="Panaud O."/>
            <person name="Kellogg E.A."/>
            <person name="Brutnell T.P."/>
            <person name="Doust A.N."/>
            <person name="Tuskan G.A."/>
            <person name="Rokhsar D."/>
            <person name="Devos K.M."/>
        </authorList>
    </citation>
    <scope>NUCLEOTIDE SEQUENCE [LARGE SCALE GENOMIC DNA]</scope>
    <source>
        <strain evidence="4">cv. Yugu1</strain>
    </source>
</reference>
<evidence type="ECO:0000259" key="2">
    <source>
        <dbReference type="Pfam" id="PF12776"/>
    </source>
</evidence>
<dbReference type="PANTHER" id="PTHR47069">
    <property type="match status" value="1"/>
</dbReference>
<proteinExistence type="predicted"/>
<dbReference type="PANTHER" id="PTHR47069:SF9">
    <property type="entry name" value="MYB_SANT-LIKE DOMAIN-CONTAINING PROTEIN"/>
    <property type="match status" value="1"/>
</dbReference>
<protein>
    <recommendedName>
        <fullName evidence="2">Myb/SANT-like domain-containing protein</fullName>
    </recommendedName>
</protein>
<accession>K3Y1E4</accession>